<protein>
    <submittedName>
        <fullName evidence="1">Unannotated protein</fullName>
    </submittedName>
</protein>
<evidence type="ECO:0000313" key="1">
    <source>
        <dbReference type="EMBL" id="CAB4583864.1"/>
    </source>
</evidence>
<proteinExistence type="predicted"/>
<organism evidence="1">
    <name type="scientific">freshwater metagenome</name>
    <dbReference type="NCBI Taxonomy" id="449393"/>
    <lineage>
        <taxon>unclassified sequences</taxon>
        <taxon>metagenomes</taxon>
        <taxon>ecological metagenomes</taxon>
    </lineage>
</organism>
<reference evidence="1" key="1">
    <citation type="submission" date="2020-05" db="EMBL/GenBank/DDBJ databases">
        <authorList>
            <person name="Chiriac C."/>
            <person name="Salcher M."/>
            <person name="Ghai R."/>
            <person name="Kavagutti S V."/>
        </authorList>
    </citation>
    <scope>NUCLEOTIDE SEQUENCE</scope>
</reference>
<gene>
    <name evidence="1" type="ORF">UFOPK1493_03270</name>
</gene>
<dbReference type="EMBL" id="CAEZSR010000172">
    <property type="protein sequence ID" value="CAB4583864.1"/>
    <property type="molecule type" value="Genomic_DNA"/>
</dbReference>
<dbReference type="AlphaFoldDB" id="A0A6J6FAD8"/>
<name>A0A6J6FAD8_9ZZZZ</name>
<sequence length="143" mass="15137">MDAHPSLPDVTGRPLPAGWHEVRVPGVNWPVLVGPGGVVVVFTRNTSTALPRTTGDQDERRRATSGAHLTAALVGHRLGLTPDRSIPCAPLVVIDDDLPLVARSDDAAVVHRADLVTWLCDRPAVIDDHTVHGLVAAAPPALR</sequence>
<accession>A0A6J6FAD8</accession>